<feature type="signal peptide" evidence="1">
    <location>
        <begin position="1"/>
        <end position="24"/>
    </location>
</feature>
<dbReference type="SUPFAM" id="SSF110296">
    <property type="entry name" value="Oligoxyloglucan reducing end-specific cellobiohydrolase"/>
    <property type="match status" value="1"/>
</dbReference>
<dbReference type="Gene3D" id="2.130.10.10">
    <property type="entry name" value="YVTN repeat-like/Quinoprotein amine dehydrogenase"/>
    <property type="match status" value="2"/>
</dbReference>
<evidence type="ECO:0000256" key="1">
    <source>
        <dbReference type="SAM" id="SignalP"/>
    </source>
</evidence>
<evidence type="ECO:0000313" key="2">
    <source>
        <dbReference type="EMBL" id="SDW00985.1"/>
    </source>
</evidence>
<evidence type="ECO:0000313" key="3">
    <source>
        <dbReference type="Proteomes" id="UP000182589"/>
    </source>
</evidence>
<keyword evidence="1" id="KW-0732">Signal</keyword>
<organism evidence="2 3">
    <name type="scientific">Alicyclobacillus hesperidum</name>
    <dbReference type="NCBI Taxonomy" id="89784"/>
    <lineage>
        <taxon>Bacteria</taxon>
        <taxon>Bacillati</taxon>
        <taxon>Bacillota</taxon>
        <taxon>Bacilli</taxon>
        <taxon>Bacillales</taxon>
        <taxon>Alicyclobacillaceae</taxon>
        <taxon>Alicyclobacillus</taxon>
    </lineage>
</organism>
<dbReference type="PROSITE" id="PS51257">
    <property type="entry name" value="PROKAR_LIPOPROTEIN"/>
    <property type="match status" value="1"/>
</dbReference>
<feature type="chain" id="PRO_5010363987" evidence="1">
    <location>
        <begin position="25"/>
        <end position="425"/>
    </location>
</feature>
<dbReference type="CDD" id="cd15482">
    <property type="entry name" value="Sialidase_non-viral"/>
    <property type="match status" value="1"/>
</dbReference>
<name>A0A1H2Q1G5_9BACL</name>
<gene>
    <name evidence="2" type="ORF">SAMN04489725_10131</name>
</gene>
<dbReference type="AlphaFoldDB" id="A0A1H2Q1G5"/>
<protein>
    <submittedName>
        <fullName evidence="2">Uncharacterized protein</fullName>
    </submittedName>
</protein>
<reference evidence="3" key="1">
    <citation type="submission" date="2016-10" db="EMBL/GenBank/DDBJ databases">
        <authorList>
            <person name="Varghese N."/>
        </authorList>
    </citation>
    <scope>NUCLEOTIDE SEQUENCE [LARGE SCALE GENOMIC DNA]</scope>
    <source>
        <strain evidence="3">DSM 12489</strain>
    </source>
</reference>
<proteinExistence type="predicted"/>
<dbReference type="Proteomes" id="UP000182589">
    <property type="component" value="Unassembled WGS sequence"/>
</dbReference>
<dbReference type="RefSeq" id="WP_244885059.1">
    <property type="nucleotide sequence ID" value="NZ_FNOJ01000001.1"/>
</dbReference>
<keyword evidence="3" id="KW-1185">Reference proteome</keyword>
<dbReference type="EMBL" id="FNOJ01000001">
    <property type="protein sequence ID" value="SDW00985.1"/>
    <property type="molecule type" value="Genomic_DNA"/>
</dbReference>
<sequence length="425" mass="45764">MYRSRLLSVAAAGAVALMVAGCGANTGAMISKSQTSLRPSHDVAAVLQKPDPAGIPAAVSLTALQRNNVWYNIDLPDGDTGYRWGYMHGVFQIQRTDDRGATWRGVNVPVRFDVGTESVYHGVENPQLAVVNLDTLYLYGVSGHSFVRAGTSDGGAHWSVYRTDLGADGFRVTSVSQPAKSQGWVLLAGTSAANRGVTLLYHVTNGGATVEQVKVGHLPSASGLPMNAQAVVAFTNLRSGWLLTTTLSGELSLYRTDDGGRHWSMRTLNPPKQILGAKAVKVYQPQLLENEGTFAAVFTTGTGKSSKQHVVIFRSRDGGKTFAGELTDQLDGAKANYEGQPAVFATPDYGYAVNDGRLLRSTDSGDSWLTVHSPSLELWLQRYPCVLAMNFVSYTQGYMLLADAAQKHTVLLQTAGLRDRWQPVP</sequence>
<dbReference type="InterPro" id="IPR015943">
    <property type="entry name" value="WD40/YVTN_repeat-like_dom_sf"/>
</dbReference>
<accession>A0A1H2Q1G5</accession>